<feature type="compositionally biased region" description="Basic and acidic residues" evidence="1">
    <location>
        <begin position="23"/>
        <end position="34"/>
    </location>
</feature>
<evidence type="ECO:0000313" key="3">
    <source>
        <dbReference type="Proteomes" id="UP001176941"/>
    </source>
</evidence>
<dbReference type="Proteomes" id="UP001176941">
    <property type="component" value="Chromosome 6"/>
</dbReference>
<sequence length="100" mass="11020">MGKLRLEELRPGVQPPGWGPRSPGDEPGGHRERTSLIMQAAGVGSQGQGSQRGRGRSKRRTREMQQEWMAERQAGTPQGGLWYPGRALFIGALRKGLRKS</sequence>
<protein>
    <submittedName>
        <fullName evidence="2">Uncharacterized protein</fullName>
    </submittedName>
</protein>
<gene>
    <name evidence="2" type="ORF">MRATA1EN1_LOCUS25468</name>
</gene>
<feature type="region of interest" description="Disordered" evidence="1">
    <location>
        <begin position="1"/>
        <end position="65"/>
    </location>
</feature>
<dbReference type="EMBL" id="OX459942">
    <property type="protein sequence ID" value="CAI9176506.1"/>
    <property type="molecule type" value="Genomic_DNA"/>
</dbReference>
<keyword evidence="3" id="KW-1185">Reference proteome</keyword>
<evidence type="ECO:0000313" key="2">
    <source>
        <dbReference type="EMBL" id="CAI9176506.1"/>
    </source>
</evidence>
<reference evidence="2" key="1">
    <citation type="submission" date="2023-04" db="EMBL/GenBank/DDBJ databases">
        <authorList>
            <consortium name="ELIXIR-Norway"/>
        </authorList>
    </citation>
    <scope>NUCLEOTIDE SEQUENCE [LARGE SCALE GENOMIC DNA]</scope>
</reference>
<organism evidence="2 3">
    <name type="scientific">Rangifer tarandus platyrhynchus</name>
    <name type="common">Svalbard reindeer</name>
    <dbReference type="NCBI Taxonomy" id="3082113"/>
    <lineage>
        <taxon>Eukaryota</taxon>
        <taxon>Metazoa</taxon>
        <taxon>Chordata</taxon>
        <taxon>Craniata</taxon>
        <taxon>Vertebrata</taxon>
        <taxon>Euteleostomi</taxon>
        <taxon>Mammalia</taxon>
        <taxon>Eutheria</taxon>
        <taxon>Laurasiatheria</taxon>
        <taxon>Artiodactyla</taxon>
        <taxon>Ruminantia</taxon>
        <taxon>Pecora</taxon>
        <taxon>Cervidae</taxon>
        <taxon>Odocoileinae</taxon>
        <taxon>Rangifer</taxon>
    </lineage>
</organism>
<name>A0ABN8ZWF4_RANTA</name>
<evidence type="ECO:0000256" key="1">
    <source>
        <dbReference type="SAM" id="MobiDB-lite"/>
    </source>
</evidence>
<accession>A0ABN8ZWF4</accession>
<feature type="compositionally biased region" description="Basic and acidic residues" evidence="1">
    <location>
        <begin position="1"/>
        <end position="10"/>
    </location>
</feature>
<proteinExistence type="predicted"/>